<dbReference type="EMBL" id="JAEAOA010000647">
    <property type="protein sequence ID" value="KAK3604096.1"/>
    <property type="molecule type" value="Genomic_DNA"/>
</dbReference>
<dbReference type="AlphaFoldDB" id="A0AAE0W799"/>
<reference evidence="1" key="2">
    <citation type="journal article" date="2021" name="Genome Biol. Evol.">
        <title>Developing a high-quality reference genome for a parasitic bivalve with doubly uniparental inheritance (Bivalvia: Unionida).</title>
        <authorList>
            <person name="Smith C.H."/>
        </authorList>
    </citation>
    <scope>NUCLEOTIDE SEQUENCE</scope>
    <source>
        <strain evidence="1">CHS0354</strain>
        <tissue evidence="1">Mantle</tissue>
    </source>
</reference>
<name>A0AAE0W799_9BIVA</name>
<comment type="caution">
    <text evidence="1">The sequence shown here is derived from an EMBL/GenBank/DDBJ whole genome shotgun (WGS) entry which is preliminary data.</text>
</comment>
<reference evidence="1" key="3">
    <citation type="submission" date="2023-05" db="EMBL/GenBank/DDBJ databases">
        <authorList>
            <person name="Smith C.H."/>
        </authorList>
    </citation>
    <scope>NUCLEOTIDE SEQUENCE</scope>
    <source>
        <strain evidence="1">CHS0354</strain>
        <tissue evidence="1">Mantle</tissue>
    </source>
</reference>
<organism evidence="1 2">
    <name type="scientific">Potamilus streckersoni</name>
    <dbReference type="NCBI Taxonomy" id="2493646"/>
    <lineage>
        <taxon>Eukaryota</taxon>
        <taxon>Metazoa</taxon>
        <taxon>Spiralia</taxon>
        <taxon>Lophotrochozoa</taxon>
        <taxon>Mollusca</taxon>
        <taxon>Bivalvia</taxon>
        <taxon>Autobranchia</taxon>
        <taxon>Heteroconchia</taxon>
        <taxon>Palaeoheterodonta</taxon>
        <taxon>Unionida</taxon>
        <taxon>Unionoidea</taxon>
        <taxon>Unionidae</taxon>
        <taxon>Ambleminae</taxon>
        <taxon>Lampsilini</taxon>
        <taxon>Potamilus</taxon>
    </lineage>
</organism>
<evidence type="ECO:0000313" key="1">
    <source>
        <dbReference type="EMBL" id="KAK3604096.1"/>
    </source>
</evidence>
<dbReference type="Proteomes" id="UP001195483">
    <property type="component" value="Unassembled WGS sequence"/>
</dbReference>
<accession>A0AAE0W799</accession>
<reference evidence="1" key="1">
    <citation type="journal article" date="2021" name="Genome Biol. Evol.">
        <title>A High-Quality Reference Genome for a Parasitic Bivalve with Doubly Uniparental Inheritance (Bivalvia: Unionida).</title>
        <authorList>
            <person name="Smith C.H."/>
        </authorList>
    </citation>
    <scope>NUCLEOTIDE SEQUENCE</scope>
    <source>
        <strain evidence="1">CHS0354</strain>
    </source>
</reference>
<gene>
    <name evidence="1" type="ORF">CHS0354_010402</name>
</gene>
<keyword evidence="2" id="KW-1185">Reference proteome</keyword>
<protein>
    <submittedName>
        <fullName evidence="1">Uncharacterized protein</fullName>
    </submittedName>
</protein>
<evidence type="ECO:0000313" key="2">
    <source>
        <dbReference type="Proteomes" id="UP001195483"/>
    </source>
</evidence>
<sequence length="103" mass="11824">MESHPCSGTSHFCHIAKRMTWSFRGGSHKNENTPHCDCWKDGQLPNGFLDDNWFSMRKFILCAHYKILRSCIQTVSMKVIMFAGTDSFSFLVFTSKDKSAIHT</sequence>
<proteinExistence type="predicted"/>